<organism evidence="2 3">
    <name type="scientific">Shimia thalassica</name>
    <dbReference type="NCBI Taxonomy" id="1715693"/>
    <lineage>
        <taxon>Bacteria</taxon>
        <taxon>Pseudomonadati</taxon>
        <taxon>Pseudomonadota</taxon>
        <taxon>Alphaproteobacteria</taxon>
        <taxon>Rhodobacterales</taxon>
        <taxon>Roseobacteraceae</taxon>
    </lineage>
</organism>
<dbReference type="AlphaFoldDB" id="A0A0P1ISM0"/>
<name>A0A0P1ISM0_9RHOB</name>
<dbReference type="EMBL" id="CYTW01000002">
    <property type="protein sequence ID" value="CUK01679.1"/>
    <property type="molecule type" value="Genomic_DNA"/>
</dbReference>
<reference evidence="3" key="1">
    <citation type="submission" date="2015-09" db="EMBL/GenBank/DDBJ databases">
        <authorList>
            <person name="Rodrigo-Torres Lidia"/>
            <person name="Arahal R.David."/>
        </authorList>
    </citation>
    <scope>NUCLEOTIDE SEQUENCE [LARGE SCALE GENOMIC DNA]</scope>
    <source>
        <strain evidence="3">CECT 7735</strain>
    </source>
</reference>
<evidence type="ECO:0000313" key="3">
    <source>
        <dbReference type="Proteomes" id="UP000051870"/>
    </source>
</evidence>
<keyword evidence="1" id="KW-0732">Signal</keyword>
<protein>
    <recommendedName>
        <fullName evidence="4">Phytase-like domain-containing protein</fullName>
    </recommendedName>
</protein>
<gene>
    <name evidence="2" type="ORF">PH7735_02483</name>
</gene>
<feature type="signal peptide" evidence="1">
    <location>
        <begin position="1"/>
        <end position="19"/>
    </location>
</feature>
<evidence type="ECO:0008006" key="4">
    <source>
        <dbReference type="Google" id="ProtNLM"/>
    </source>
</evidence>
<sequence length="220" mass="23611">MRSLFSFLLAMVWASAGLACDRPVCAVAPEDLQLARVVTFDNIPSSFGIGRKIDGILEQDGVRFGERFVGQSFSNEAGFDRVTGAARAPLTLLPGAPNETLGILRLMRTSVLQGHGPTQYPRADAVGEGAIAVAFDTDQSAIALDIRGGEMGYATLSFLRRDGSTIDTHRIGPLGEASYAFQRNPDMQDIAGLVLTNDDPEGIALDNLRFDQIQILGLLQ</sequence>
<keyword evidence="3" id="KW-1185">Reference proteome</keyword>
<accession>A0A0P1ISM0</accession>
<proteinExistence type="predicted"/>
<evidence type="ECO:0000313" key="2">
    <source>
        <dbReference type="EMBL" id="CUK01679.1"/>
    </source>
</evidence>
<dbReference type="GeneID" id="83881502"/>
<dbReference type="RefSeq" id="WP_058311649.1">
    <property type="nucleotide sequence ID" value="NZ_CYTW01000002.1"/>
</dbReference>
<dbReference type="STRING" id="1715693.PH7735_02483"/>
<feature type="chain" id="PRO_5006065567" description="Phytase-like domain-containing protein" evidence="1">
    <location>
        <begin position="20"/>
        <end position="220"/>
    </location>
</feature>
<dbReference type="Proteomes" id="UP000051870">
    <property type="component" value="Unassembled WGS sequence"/>
</dbReference>
<evidence type="ECO:0000256" key="1">
    <source>
        <dbReference type="SAM" id="SignalP"/>
    </source>
</evidence>
<dbReference type="PROSITE" id="PS51257">
    <property type="entry name" value="PROKAR_LIPOPROTEIN"/>
    <property type="match status" value="1"/>
</dbReference>